<feature type="transmembrane region" description="Helical" evidence="1">
    <location>
        <begin position="20"/>
        <end position="39"/>
    </location>
</feature>
<comment type="caution">
    <text evidence="2">The sequence shown here is derived from an EMBL/GenBank/DDBJ whole genome shotgun (WGS) entry which is preliminary data.</text>
</comment>
<dbReference type="Proteomes" id="UP000198287">
    <property type="component" value="Unassembled WGS sequence"/>
</dbReference>
<accession>A0A226DQ04</accession>
<keyword evidence="1" id="KW-1133">Transmembrane helix</keyword>
<evidence type="ECO:0000256" key="1">
    <source>
        <dbReference type="SAM" id="Phobius"/>
    </source>
</evidence>
<dbReference type="AlphaFoldDB" id="A0A226DQ04"/>
<gene>
    <name evidence="2" type="ORF">Fcan01_18021</name>
</gene>
<keyword evidence="3" id="KW-1185">Reference proteome</keyword>
<keyword evidence="1" id="KW-0472">Membrane</keyword>
<protein>
    <submittedName>
        <fullName evidence="2">Uncharacterized protein</fullName>
    </submittedName>
</protein>
<keyword evidence="1" id="KW-0812">Transmembrane</keyword>
<name>A0A226DQ04_FOLCA</name>
<dbReference type="EMBL" id="LNIX01000013">
    <property type="protein sequence ID" value="OXA47592.1"/>
    <property type="molecule type" value="Genomic_DNA"/>
</dbReference>
<sequence length="264" mass="30142">MSLNGAISVLQDFNYMAELLINLWVVFFLWVAFLTFMYFKVVRVLVRYGFCFGPDVNPAGVGEHVAPAWVRVYLPSPTDQPNFGRDMAIVRDKFGIKWRNDFDRLQETGILSETTTPGSEDERRIFAQTNPSASDIPQSAYSGATLLKLPDCPPWSFPSRLDIDKRWPAYHHTYDMTLPPTVRQQLFAPPSSMRNRSSYLIHRINVTGGLRRPPRPPPPPPKLSWAASAWKWATTPNRGLEIQDKMLAKLISLCEYMLDLPNKI</sequence>
<reference evidence="2 3" key="1">
    <citation type="submission" date="2015-12" db="EMBL/GenBank/DDBJ databases">
        <title>The genome of Folsomia candida.</title>
        <authorList>
            <person name="Faddeeva A."/>
            <person name="Derks M.F."/>
            <person name="Anvar Y."/>
            <person name="Smit S."/>
            <person name="Van Straalen N."/>
            <person name="Roelofs D."/>
        </authorList>
    </citation>
    <scope>NUCLEOTIDE SEQUENCE [LARGE SCALE GENOMIC DNA]</scope>
    <source>
        <strain evidence="2 3">VU population</strain>
        <tissue evidence="2">Whole body</tissue>
    </source>
</reference>
<evidence type="ECO:0000313" key="2">
    <source>
        <dbReference type="EMBL" id="OXA47592.1"/>
    </source>
</evidence>
<evidence type="ECO:0000313" key="3">
    <source>
        <dbReference type="Proteomes" id="UP000198287"/>
    </source>
</evidence>
<proteinExistence type="predicted"/>
<organism evidence="2 3">
    <name type="scientific">Folsomia candida</name>
    <name type="common">Springtail</name>
    <dbReference type="NCBI Taxonomy" id="158441"/>
    <lineage>
        <taxon>Eukaryota</taxon>
        <taxon>Metazoa</taxon>
        <taxon>Ecdysozoa</taxon>
        <taxon>Arthropoda</taxon>
        <taxon>Hexapoda</taxon>
        <taxon>Collembola</taxon>
        <taxon>Entomobryomorpha</taxon>
        <taxon>Isotomoidea</taxon>
        <taxon>Isotomidae</taxon>
        <taxon>Proisotominae</taxon>
        <taxon>Folsomia</taxon>
    </lineage>
</organism>